<keyword evidence="11 13" id="KW-0472">Membrane</keyword>
<evidence type="ECO:0000256" key="2">
    <source>
        <dbReference type="ARBA" id="ARBA00008892"/>
    </source>
</evidence>
<name>A0A8A6W4F2_9COLE</name>
<dbReference type="RefSeq" id="YP_010248572.1">
    <property type="nucleotide sequence ID" value="NC_060321.1"/>
</dbReference>
<evidence type="ECO:0000313" key="14">
    <source>
        <dbReference type="EMBL" id="QTK22426.1"/>
    </source>
</evidence>
<evidence type="ECO:0000256" key="3">
    <source>
        <dbReference type="ARBA" id="ARBA00011291"/>
    </source>
</evidence>
<organism evidence="14">
    <name type="scientific">Coraebus cavifrons</name>
    <dbReference type="NCBI Taxonomy" id="2823020"/>
    <lineage>
        <taxon>Eukaryota</taxon>
        <taxon>Metazoa</taxon>
        <taxon>Ecdysozoa</taxon>
        <taxon>Arthropoda</taxon>
        <taxon>Hexapoda</taxon>
        <taxon>Insecta</taxon>
        <taxon>Pterygota</taxon>
        <taxon>Neoptera</taxon>
        <taxon>Endopterygota</taxon>
        <taxon>Coleoptera</taxon>
        <taxon>Polyphaga</taxon>
        <taxon>Elateriformia</taxon>
        <taxon>Buprestoidea</taxon>
        <taxon>Buprestidae</taxon>
        <taxon>Agrilinae</taxon>
        <taxon>Coraebus</taxon>
    </lineage>
</organism>
<dbReference type="EMBL" id="MK913589">
    <property type="protein sequence ID" value="QTK22426.1"/>
    <property type="molecule type" value="Genomic_DNA"/>
</dbReference>
<dbReference type="Pfam" id="PF00895">
    <property type="entry name" value="ATP-synt_8"/>
    <property type="match status" value="1"/>
</dbReference>
<keyword evidence="9 12" id="KW-0406">Ion transport</keyword>
<dbReference type="InterPro" id="IPR001421">
    <property type="entry name" value="ATP8_metazoa"/>
</dbReference>
<evidence type="ECO:0000256" key="11">
    <source>
        <dbReference type="ARBA" id="ARBA00023136"/>
    </source>
</evidence>
<evidence type="ECO:0000256" key="10">
    <source>
        <dbReference type="ARBA" id="ARBA00023128"/>
    </source>
</evidence>
<evidence type="ECO:0000256" key="12">
    <source>
        <dbReference type="RuleBase" id="RU003661"/>
    </source>
</evidence>
<dbReference type="GO" id="GO:0015078">
    <property type="term" value="F:proton transmembrane transporter activity"/>
    <property type="evidence" value="ECO:0007669"/>
    <property type="project" value="InterPro"/>
</dbReference>
<geneLocation type="mitochondrion" evidence="14"/>
<gene>
    <name evidence="14" type="primary">atp8</name>
</gene>
<keyword evidence="4 12" id="KW-0813">Transport</keyword>
<dbReference type="GO" id="GO:0045259">
    <property type="term" value="C:proton-transporting ATP synthase complex"/>
    <property type="evidence" value="ECO:0007669"/>
    <property type="project" value="UniProtKB-KW"/>
</dbReference>
<comment type="similarity">
    <text evidence="2 12">Belongs to the ATPase protein 8 family.</text>
</comment>
<sequence length="51" mass="6149">MPQMAPLSWTILYLLFSLGFMGFMIMNFYQNSTTIKVLDKKMKLNNINWKW</sequence>
<keyword evidence="7 12" id="KW-0375">Hydrogen ion transport</keyword>
<evidence type="ECO:0000256" key="9">
    <source>
        <dbReference type="ARBA" id="ARBA00023065"/>
    </source>
</evidence>
<dbReference type="GO" id="GO:0015986">
    <property type="term" value="P:proton motive force-driven ATP synthesis"/>
    <property type="evidence" value="ECO:0007669"/>
    <property type="project" value="InterPro"/>
</dbReference>
<comment type="subcellular location">
    <subcellularLocation>
        <location evidence="1 12">Mitochondrion membrane</location>
        <topology evidence="1 12">Single-pass membrane protein</topology>
    </subcellularLocation>
</comment>
<accession>A0A8A6W4F2</accession>
<evidence type="ECO:0000256" key="1">
    <source>
        <dbReference type="ARBA" id="ARBA00004304"/>
    </source>
</evidence>
<dbReference type="AlphaFoldDB" id="A0A8A6W4F2"/>
<dbReference type="GO" id="GO:0031966">
    <property type="term" value="C:mitochondrial membrane"/>
    <property type="evidence" value="ECO:0007669"/>
    <property type="project" value="UniProtKB-SubCell"/>
</dbReference>
<protein>
    <recommendedName>
        <fullName evidence="12">ATP synthase complex subunit 8</fullName>
    </recommendedName>
</protein>
<comment type="subunit">
    <text evidence="3">F-type ATPases have 2 components, CF(1) - the catalytic core - and CF(0) - the membrane proton channel.</text>
</comment>
<keyword evidence="6 12" id="KW-0812">Transmembrane</keyword>
<evidence type="ECO:0000256" key="5">
    <source>
        <dbReference type="ARBA" id="ARBA00022547"/>
    </source>
</evidence>
<keyword evidence="5 12" id="KW-0138">CF(0)</keyword>
<evidence type="ECO:0000256" key="13">
    <source>
        <dbReference type="SAM" id="Phobius"/>
    </source>
</evidence>
<reference evidence="14" key="1">
    <citation type="journal article" date="2019" name="Mitochondrial DNA Part B Resour">
        <title>The complete mitochondrial genome of the jewel beetle Coraebus cavifrons (Coleoptera: Buprestidae).</title>
        <authorList>
            <person name="Cao L."/>
            <person name="Wang X."/>
        </authorList>
    </citation>
    <scope>NUCLEOTIDE SEQUENCE</scope>
</reference>
<keyword evidence="10 12" id="KW-0496">Mitochondrion</keyword>
<evidence type="ECO:0000256" key="7">
    <source>
        <dbReference type="ARBA" id="ARBA00022781"/>
    </source>
</evidence>
<feature type="transmembrane region" description="Helical" evidence="13">
    <location>
        <begin position="6"/>
        <end position="29"/>
    </location>
</feature>
<evidence type="ECO:0000256" key="6">
    <source>
        <dbReference type="ARBA" id="ARBA00022692"/>
    </source>
</evidence>
<keyword evidence="8 13" id="KW-1133">Transmembrane helix</keyword>
<evidence type="ECO:0000256" key="8">
    <source>
        <dbReference type="ARBA" id="ARBA00022989"/>
    </source>
</evidence>
<proteinExistence type="inferred from homology"/>
<dbReference type="GeneID" id="70587683"/>
<evidence type="ECO:0000256" key="4">
    <source>
        <dbReference type="ARBA" id="ARBA00022448"/>
    </source>
</evidence>